<name>A0AAV2MYJ6_9HYME</name>
<accession>A0AAV2MYJ6</accession>
<dbReference type="Proteomes" id="UP001497644">
    <property type="component" value="Unassembled WGS sequence"/>
</dbReference>
<evidence type="ECO:0000313" key="2">
    <source>
        <dbReference type="EMBL" id="CAL1672661.1"/>
    </source>
</evidence>
<evidence type="ECO:0000256" key="1">
    <source>
        <dbReference type="SAM" id="MobiDB-lite"/>
    </source>
</evidence>
<feature type="compositionally biased region" description="Basic and acidic residues" evidence="1">
    <location>
        <begin position="26"/>
        <end position="37"/>
    </location>
</feature>
<reference evidence="2" key="1">
    <citation type="submission" date="2024-04" db="EMBL/GenBank/DDBJ databases">
        <authorList>
            <consortium name="Molecular Ecology Group"/>
        </authorList>
    </citation>
    <scope>NUCLEOTIDE SEQUENCE</scope>
</reference>
<feature type="region of interest" description="Disordered" evidence="1">
    <location>
        <begin position="23"/>
        <end position="48"/>
    </location>
</feature>
<protein>
    <submittedName>
        <fullName evidence="2">Uncharacterized protein</fullName>
    </submittedName>
</protein>
<organism evidence="2 3">
    <name type="scientific">Lasius platythorax</name>
    <dbReference type="NCBI Taxonomy" id="488582"/>
    <lineage>
        <taxon>Eukaryota</taxon>
        <taxon>Metazoa</taxon>
        <taxon>Ecdysozoa</taxon>
        <taxon>Arthropoda</taxon>
        <taxon>Hexapoda</taxon>
        <taxon>Insecta</taxon>
        <taxon>Pterygota</taxon>
        <taxon>Neoptera</taxon>
        <taxon>Endopterygota</taxon>
        <taxon>Hymenoptera</taxon>
        <taxon>Apocrita</taxon>
        <taxon>Aculeata</taxon>
        <taxon>Formicoidea</taxon>
        <taxon>Formicidae</taxon>
        <taxon>Formicinae</taxon>
        <taxon>Lasius</taxon>
        <taxon>Lasius</taxon>
    </lineage>
</organism>
<proteinExistence type="predicted"/>
<comment type="caution">
    <text evidence="2">The sequence shown here is derived from an EMBL/GenBank/DDBJ whole genome shotgun (WGS) entry which is preliminary data.</text>
</comment>
<keyword evidence="3" id="KW-1185">Reference proteome</keyword>
<dbReference type="AlphaFoldDB" id="A0AAV2MYJ6"/>
<gene>
    <name evidence="2" type="ORF">LPLAT_LOCUS9567</name>
</gene>
<dbReference type="EMBL" id="CAXIPU020000786">
    <property type="protein sequence ID" value="CAL1672661.1"/>
    <property type="molecule type" value="Genomic_DNA"/>
</dbReference>
<sequence>MQPPTEKQTSTLMKMEMEVVMNLPSQKERTSRDRRSGDIVPVPAVSSSDDGPAVGFVVSLAVESTIASTSGGLEEPIEERSRSSAPVNLALQPEVRITRLEEDRAFLPPEMSTVKKARAVVTLDCLGLRRLLRERSLASFLRSPTMKWTLTLRLRRALT</sequence>
<evidence type="ECO:0000313" key="3">
    <source>
        <dbReference type="Proteomes" id="UP001497644"/>
    </source>
</evidence>